<dbReference type="InterPro" id="IPR015655">
    <property type="entry name" value="PP2C"/>
</dbReference>
<feature type="domain" description="PPM-type phosphatase" evidence="1">
    <location>
        <begin position="5"/>
        <end position="238"/>
    </location>
</feature>
<reference evidence="2 3" key="1">
    <citation type="submission" date="2021-01" db="EMBL/GenBank/DDBJ databases">
        <title>Sequencing the genomes of 1000 actinobacteria strains.</title>
        <authorList>
            <person name="Klenk H.-P."/>
        </authorList>
    </citation>
    <scope>NUCLEOTIDE SEQUENCE [LARGE SCALE GENOMIC DNA]</scope>
    <source>
        <strain evidence="2 3">DSM 18662</strain>
    </source>
</reference>
<proteinExistence type="predicted"/>
<dbReference type="RefSeq" id="WP_204917129.1">
    <property type="nucleotide sequence ID" value="NZ_BAAAQP010000002.1"/>
</dbReference>
<keyword evidence="3" id="KW-1185">Reference proteome</keyword>
<dbReference type="Gene3D" id="3.60.40.10">
    <property type="entry name" value="PPM-type phosphatase domain"/>
    <property type="match status" value="1"/>
</dbReference>
<evidence type="ECO:0000313" key="2">
    <source>
        <dbReference type="EMBL" id="MBM7798606.1"/>
    </source>
</evidence>
<dbReference type="EMBL" id="JAFBCF010000001">
    <property type="protein sequence ID" value="MBM7798606.1"/>
    <property type="molecule type" value="Genomic_DNA"/>
</dbReference>
<accession>A0ABS2RHY7</accession>
<sequence>MHPLDVGAVTHRGMVRAVNEDGILAVPPVFVVADGIGGARGGATASSLVVEQFAILAQREPIRPDDVRHALEEAHAHVRALHQQSLPGAGTTACGAVAVELDREPHWFVFNIGDSRIYRTEGEDRSLVQLSVDHSHVQELVDAGAITAAQAAVHPGRNLVTRAVGSEEQFDPDFWLLPMVPGERLLICSDGLLREVPLATVQDVVRRAESAQAVVDHLLDLSLRAGARDNVSVIMVEVGRERAAEDGSGR</sequence>
<evidence type="ECO:0000259" key="1">
    <source>
        <dbReference type="PROSITE" id="PS51746"/>
    </source>
</evidence>
<dbReference type="SUPFAM" id="SSF81606">
    <property type="entry name" value="PP2C-like"/>
    <property type="match status" value="1"/>
</dbReference>
<dbReference type="Proteomes" id="UP000704762">
    <property type="component" value="Unassembled WGS sequence"/>
</dbReference>
<name>A0ABS2RHY7_9ACTN</name>
<dbReference type="GO" id="GO:0004722">
    <property type="term" value="F:protein serine/threonine phosphatase activity"/>
    <property type="evidence" value="ECO:0007669"/>
    <property type="project" value="UniProtKB-EC"/>
</dbReference>
<keyword evidence="2" id="KW-0378">Hydrolase</keyword>
<dbReference type="EC" id="3.1.3.16" evidence="2"/>
<dbReference type="SMART" id="SM00332">
    <property type="entry name" value="PP2Cc"/>
    <property type="match status" value="1"/>
</dbReference>
<dbReference type="SMART" id="SM00331">
    <property type="entry name" value="PP2C_SIG"/>
    <property type="match status" value="1"/>
</dbReference>
<comment type="caution">
    <text evidence="2">The sequence shown here is derived from an EMBL/GenBank/DDBJ whole genome shotgun (WGS) entry which is preliminary data.</text>
</comment>
<evidence type="ECO:0000313" key="3">
    <source>
        <dbReference type="Proteomes" id="UP000704762"/>
    </source>
</evidence>
<dbReference type="InterPro" id="IPR036457">
    <property type="entry name" value="PPM-type-like_dom_sf"/>
</dbReference>
<organism evidence="2 3">
    <name type="scientific">Microlunatus panaciterrae</name>
    <dbReference type="NCBI Taxonomy" id="400768"/>
    <lineage>
        <taxon>Bacteria</taxon>
        <taxon>Bacillati</taxon>
        <taxon>Actinomycetota</taxon>
        <taxon>Actinomycetes</taxon>
        <taxon>Propionibacteriales</taxon>
        <taxon>Propionibacteriaceae</taxon>
        <taxon>Microlunatus</taxon>
    </lineage>
</organism>
<dbReference type="PROSITE" id="PS51746">
    <property type="entry name" value="PPM_2"/>
    <property type="match status" value="1"/>
</dbReference>
<dbReference type="PANTHER" id="PTHR47992">
    <property type="entry name" value="PROTEIN PHOSPHATASE"/>
    <property type="match status" value="1"/>
</dbReference>
<dbReference type="Pfam" id="PF13672">
    <property type="entry name" value="PP2C_2"/>
    <property type="match status" value="1"/>
</dbReference>
<dbReference type="InterPro" id="IPR001932">
    <property type="entry name" value="PPM-type_phosphatase-like_dom"/>
</dbReference>
<gene>
    <name evidence="2" type="ORF">JOE57_001527</name>
</gene>
<dbReference type="CDD" id="cd00143">
    <property type="entry name" value="PP2Cc"/>
    <property type="match status" value="1"/>
</dbReference>
<protein>
    <submittedName>
        <fullName evidence="2">Protein phosphatase</fullName>
        <ecNumber evidence="2">3.1.3.16</ecNumber>
    </submittedName>
</protein>